<evidence type="ECO:0000259" key="2">
    <source>
        <dbReference type="PROSITE" id="PS50086"/>
    </source>
</evidence>
<feature type="compositionally biased region" description="Polar residues" evidence="1">
    <location>
        <begin position="167"/>
        <end position="179"/>
    </location>
</feature>
<feature type="domain" description="Rab-GAP TBC" evidence="2">
    <location>
        <begin position="351"/>
        <end position="546"/>
    </location>
</feature>
<dbReference type="PANTHER" id="PTHR47219">
    <property type="entry name" value="RAB GTPASE-ACTIVATING PROTEIN 1-LIKE"/>
    <property type="match status" value="1"/>
</dbReference>
<dbReference type="Gene3D" id="1.10.472.80">
    <property type="entry name" value="Ypt/Rab-GAP domain of gyp1p, domain 3"/>
    <property type="match status" value="1"/>
</dbReference>
<dbReference type="Proteomes" id="UP001365542">
    <property type="component" value="Unassembled WGS sequence"/>
</dbReference>
<name>A0AAV9X7V2_9PEZI</name>
<dbReference type="InterPro" id="IPR035969">
    <property type="entry name" value="Rab-GAP_TBC_sf"/>
</dbReference>
<dbReference type="GO" id="GO:0005096">
    <property type="term" value="F:GTPase activator activity"/>
    <property type="evidence" value="ECO:0007669"/>
    <property type="project" value="TreeGrafter"/>
</dbReference>
<dbReference type="SMART" id="SM00164">
    <property type="entry name" value="TBC"/>
    <property type="match status" value="1"/>
</dbReference>
<keyword evidence="4" id="KW-1185">Reference proteome</keyword>
<evidence type="ECO:0000256" key="1">
    <source>
        <dbReference type="SAM" id="MobiDB-lite"/>
    </source>
</evidence>
<proteinExistence type="predicted"/>
<dbReference type="InterPro" id="IPR000195">
    <property type="entry name" value="Rab-GAP-TBC_dom"/>
</dbReference>
<gene>
    <name evidence="3" type="ORF">TWF694_011899</name>
</gene>
<dbReference type="SUPFAM" id="SSF47923">
    <property type="entry name" value="Ypt/Rab-GAP domain of gyp1p"/>
    <property type="match status" value="2"/>
</dbReference>
<dbReference type="InterPro" id="IPR050302">
    <property type="entry name" value="Rab_GAP_TBC_domain"/>
</dbReference>
<feature type="compositionally biased region" description="Low complexity" evidence="1">
    <location>
        <begin position="180"/>
        <end position="191"/>
    </location>
</feature>
<protein>
    <recommendedName>
        <fullName evidence="2">Rab-GAP TBC domain-containing protein</fullName>
    </recommendedName>
</protein>
<feature type="region of interest" description="Disordered" evidence="1">
    <location>
        <begin position="167"/>
        <end position="191"/>
    </location>
</feature>
<dbReference type="Pfam" id="PF00566">
    <property type="entry name" value="RabGAP-TBC"/>
    <property type="match status" value="1"/>
</dbReference>
<sequence>MVSETGVDDTGQHSDGSTRKCSLNRLASPSSNQGVGDGSNSSPLLLKPLPPESTNPRSICELDNLLPRTPISISQDDHQDDTPAPSVSALAYPQPNFAHANISKVSLQGAGRSLIRDLTIEEELLSLKVRSLYDSGVRPSESHSLLGSAPSGSIRAGLEMNRLSAISATSNRSTKPQTMSSSARNSTANSASSLNLECNFQDTRAEFELAGGVEDWEDVDADDIDRYGFIMPKPVLSPANDPKGNTSGKPRRMRPISTIFIRRGFSKRQTRPASVRSRFNVLKPPFQTRIAPEMLTSPIAGSNERMKAKEVQRVAKWHHMARKSDGLSTGGSTYFNFPTSDPKLIERTWKGIPDCWRSAAWFSFLESSASKRDSYTSNEDLIACYHNLLLQNSPDDVQIDLDVPRTISSHIMFRRRYRGGQRLLFRVLHAISLHFPDIGYVQGMASLAATFLCYYDEDAAFIMLVRLFELRGLHTIYSNGFGGLMDALNELDTEWLRRSHPLVSQKLEALGISVLSFGTRWYLTLFNYSIPFAAQLRVWDVFLLLGDGEEEHGSEGFGGFGGILDVLHATSAALIDGMEDLVLGSDFEGSMKCLTSWIPIKDEDILMQRVKVEWRRKRRHKLVDRLPRTLLPNTNLQGIGTT</sequence>
<dbReference type="EMBL" id="JAVHJO010000009">
    <property type="protein sequence ID" value="KAK6537731.1"/>
    <property type="molecule type" value="Genomic_DNA"/>
</dbReference>
<accession>A0AAV9X7V2</accession>
<dbReference type="GO" id="GO:0031267">
    <property type="term" value="F:small GTPase binding"/>
    <property type="evidence" value="ECO:0007669"/>
    <property type="project" value="TreeGrafter"/>
</dbReference>
<dbReference type="AlphaFoldDB" id="A0AAV9X7V2"/>
<dbReference type="FunFam" id="1.10.472.80:FF:000055">
    <property type="entry name" value="TBC domain-containing protein C1778.09"/>
    <property type="match status" value="1"/>
</dbReference>
<feature type="compositionally biased region" description="Polar residues" evidence="1">
    <location>
        <begin position="19"/>
        <end position="34"/>
    </location>
</feature>
<evidence type="ECO:0000313" key="3">
    <source>
        <dbReference type="EMBL" id="KAK6537731.1"/>
    </source>
</evidence>
<feature type="region of interest" description="Disordered" evidence="1">
    <location>
        <begin position="1"/>
        <end position="90"/>
    </location>
</feature>
<organism evidence="3 4">
    <name type="scientific">Orbilia ellipsospora</name>
    <dbReference type="NCBI Taxonomy" id="2528407"/>
    <lineage>
        <taxon>Eukaryota</taxon>
        <taxon>Fungi</taxon>
        <taxon>Dikarya</taxon>
        <taxon>Ascomycota</taxon>
        <taxon>Pezizomycotina</taxon>
        <taxon>Orbiliomycetes</taxon>
        <taxon>Orbiliales</taxon>
        <taxon>Orbiliaceae</taxon>
        <taxon>Orbilia</taxon>
    </lineage>
</organism>
<dbReference type="PANTHER" id="PTHR47219:SF9">
    <property type="entry name" value="GTPASE ACTIVATING PROTEIN AND CENTROSOME-ASSOCIATED, ISOFORM B"/>
    <property type="match status" value="1"/>
</dbReference>
<reference evidence="3 4" key="1">
    <citation type="submission" date="2019-10" db="EMBL/GenBank/DDBJ databases">
        <authorList>
            <person name="Palmer J.M."/>
        </authorList>
    </citation>
    <scope>NUCLEOTIDE SEQUENCE [LARGE SCALE GENOMIC DNA]</scope>
    <source>
        <strain evidence="3 4">TWF694</strain>
    </source>
</reference>
<dbReference type="PROSITE" id="PS50086">
    <property type="entry name" value="TBC_RABGAP"/>
    <property type="match status" value="1"/>
</dbReference>
<comment type="caution">
    <text evidence="3">The sequence shown here is derived from an EMBL/GenBank/DDBJ whole genome shotgun (WGS) entry which is preliminary data.</text>
</comment>
<dbReference type="FunFam" id="1.10.8.270:FF:000023">
    <property type="entry name" value="TBC domain-containing protein C1778.09"/>
    <property type="match status" value="1"/>
</dbReference>
<dbReference type="Gene3D" id="1.10.8.270">
    <property type="entry name" value="putative rabgap domain of human tbc1 domain family member 14 like domains"/>
    <property type="match status" value="1"/>
</dbReference>
<evidence type="ECO:0000313" key="4">
    <source>
        <dbReference type="Proteomes" id="UP001365542"/>
    </source>
</evidence>